<evidence type="ECO:0000256" key="3">
    <source>
        <dbReference type="ARBA" id="ARBA00022578"/>
    </source>
</evidence>
<proteinExistence type="inferred from homology"/>
<accession>D0DW39</accession>
<protein>
    <recommendedName>
        <fullName evidence="6">Mutator family transposase</fullName>
    </recommendedName>
</protein>
<evidence type="ECO:0000256" key="1">
    <source>
        <dbReference type="ARBA" id="ARBA00002190"/>
    </source>
</evidence>
<reference evidence="7" key="1">
    <citation type="submission" date="2009-08" db="EMBL/GenBank/DDBJ databases">
        <title>The Genome Sequence of Lactobacillus fermentum 28-3-CHN.</title>
        <authorList>
            <consortium name="The Broad Institute Genome Sequencing Platform"/>
            <person name="Ward D."/>
            <person name="Feldgarden M."/>
            <person name="Earl A."/>
            <person name="Young S.K."/>
            <person name="Zeng Q."/>
            <person name="Koehrsen M."/>
            <person name="Alvarado L."/>
            <person name="Berlin A."/>
            <person name="Bochicchio J."/>
            <person name="Borenstein D."/>
            <person name="Chapman S.B."/>
            <person name="Chen Z."/>
            <person name="Engels R."/>
            <person name="Freedman E."/>
            <person name="Gellesch M."/>
            <person name="Goldberg J."/>
            <person name="Griggs A."/>
            <person name="Gujja S."/>
            <person name="Heilman E."/>
            <person name="Heiman D."/>
            <person name="Hepburn T."/>
            <person name="Howarth C."/>
            <person name="Jen D."/>
            <person name="Larson L."/>
            <person name="Lewis B."/>
            <person name="Mehta T."/>
            <person name="Park D."/>
            <person name="Pearson M."/>
            <person name="Roberts A."/>
            <person name="Saif S."/>
            <person name="Shea T."/>
            <person name="Shenoy N."/>
            <person name="Sisk P."/>
            <person name="Stolte C."/>
            <person name="Sykes S."/>
            <person name="Thomson T."/>
            <person name="Walk T."/>
            <person name="White J."/>
            <person name="Yandava C."/>
            <person name="Liu Y."/>
            <person name="Xu Q."/>
            <person name="Haas B."/>
            <person name="Nusbaum C."/>
            <person name="Birren B."/>
        </authorList>
    </citation>
    <scope>NUCLEOTIDE SEQUENCE</scope>
    <source>
        <strain evidence="7">28-3-CHN</strain>
    </source>
</reference>
<keyword evidence="4 6" id="KW-0238">DNA-binding</keyword>
<keyword evidence="6" id="KW-0814">Transposable element</keyword>
<dbReference type="AlphaFoldDB" id="D0DW39"/>
<dbReference type="GO" id="GO:0006313">
    <property type="term" value="P:DNA transposition"/>
    <property type="evidence" value="ECO:0007669"/>
    <property type="project" value="UniProtKB-UniRule"/>
</dbReference>
<comment type="similarity">
    <text evidence="2 6">Belongs to the transposase mutator family.</text>
</comment>
<dbReference type="PANTHER" id="PTHR33217:SF7">
    <property type="entry name" value="TRANSPOSASE FOR INSERTION SEQUENCE ELEMENT IS1081"/>
    <property type="match status" value="1"/>
</dbReference>
<evidence type="ECO:0000256" key="5">
    <source>
        <dbReference type="ARBA" id="ARBA00023172"/>
    </source>
</evidence>
<dbReference type="EMBL" id="GG704738">
    <property type="protein sequence ID" value="EEX24726.1"/>
    <property type="molecule type" value="Genomic_DNA"/>
</dbReference>
<keyword evidence="3 6" id="KW-0815">Transposition</keyword>
<organism evidence="7">
    <name type="scientific">Limosilactobacillus fermentum 28-3-CHN</name>
    <dbReference type="NCBI Taxonomy" id="575599"/>
    <lineage>
        <taxon>Bacteria</taxon>
        <taxon>Bacillati</taxon>
        <taxon>Bacillota</taxon>
        <taxon>Bacilli</taxon>
        <taxon>Lactobacillales</taxon>
        <taxon>Lactobacillaceae</taxon>
        <taxon>Limosilactobacillus</taxon>
    </lineage>
</organism>
<dbReference type="Proteomes" id="UP000004920">
    <property type="component" value="Unassembled WGS sequence"/>
</dbReference>
<evidence type="ECO:0000313" key="7">
    <source>
        <dbReference type="EMBL" id="EEX24726.1"/>
    </source>
</evidence>
<evidence type="ECO:0000256" key="6">
    <source>
        <dbReference type="RuleBase" id="RU365089"/>
    </source>
</evidence>
<gene>
    <name evidence="7" type="ORF">HMPREF0513_01878</name>
</gene>
<sequence length="102" mass="12266">MAAFSAKWESSYKRRIKNLVQMEELFTFFSFPTAIRQTIYSTNLIESFNKSLKKMVRRKEQFPNEGALDRFIMTQVMEYNDKFENRAHRGFKDCHDTLDSMF</sequence>
<dbReference type="InterPro" id="IPR001207">
    <property type="entry name" value="Transposase_mutator"/>
</dbReference>
<evidence type="ECO:0000256" key="4">
    <source>
        <dbReference type="ARBA" id="ARBA00023125"/>
    </source>
</evidence>
<dbReference type="PANTHER" id="PTHR33217">
    <property type="entry name" value="TRANSPOSASE FOR INSERTION SEQUENCE ELEMENT IS1081"/>
    <property type="match status" value="1"/>
</dbReference>
<dbReference type="GO" id="GO:0004803">
    <property type="term" value="F:transposase activity"/>
    <property type="evidence" value="ECO:0007669"/>
    <property type="project" value="UniProtKB-UniRule"/>
</dbReference>
<comment type="function">
    <text evidence="1 6">Required for the transposition of the insertion element.</text>
</comment>
<dbReference type="Pfam" id="PF00872">
    <property type="entry name" value="Transposase_mut"/>
    <property type="match status" value="1"/>
</dbReference>
<evidence type="ECO:0000256" key="2">
    <source>
        <dbReference type="ARBA" id="ARBA00010961"/>
    </source>
</evidence>
<dbReference type="HOGENOM" id="CLU_036805_13_2_9"/>
<keyword evidence="5 6" id="KW-0233">DNA recombination</keyword>
<dbReference type="GO" id="GO:0003677">
    <property type="term" value="F:DNA binding"/>
    <property type="evidence" value="ECO:0007669"/>
    <property type="project" value="UniProtKB-UniRule"/>
</dbReference>
<name>D0DW39_LIMFE</name>